<evidence type="ECO:0000256" key="7">
    <source>
        <dbReference type="SAM" id="MobiDB-lite"/>
    </source>
</evidence>
<dbReference type="PROSITE" id="PS00070">
    <property type="entry name" value="ALDEHYDE_DEHYDR_CYS"/>
    <property type="match status" value="1"/>
</dbReference>
<dbReference type="SUPFAM" id="SSF53720">
    <property type="entry name" value="ALDH-like"/>
    <property type="match status" value="1"/>
</dbReference>
<feature type="active site" evidence="5">
    <location>
        <position position="304"/>
    </location>
</feature>
<comment type="catalytic activity">
    <reaction evidence="4">
        <text>an aldehyde + NAD(+) + H2O = a carboxylate + NADH + 2 H(+)</text>
        <dbReference type="Rhea" id="RHEA:16185"/>
        <dbReference type="ChEBI" id="CHEBI:15377"/>
        <dbReference type="ChEBI" id="CHEBI:15378"/>
        <dbReference type="ChEBI" id="CHEBI:17478"/>
        <dbReference type="ChEBI" id="CHEBI:29067"/>
        <dbReference type="ChEBI" id="CHEBI:57540"/>
        <dbReference type="ChEBI" id="CHEBI:57945"/>
        <dbReference type="EC" id="1.2.1.3"/>
    </reaction>
</comment>
<evidence type="ECO:0000259" key="8">
    <source>
        <dbReference type="Pfam" id="PF00171"/>
    </source>
</evidence>
<feature type="domain" description="Aldehyde dehydrogenase" evidence="8">
    <location>
        <begin position="69"/>
        <end position="527"/>
    </location>
</feature>
<evidence type="ECO:0000256" key="4">
    <source>
        <dbReference type="ARBA" id="ARBA00049194"/>
    </source>
</evidence>
<evidence type="ECO:0000256" key="5">
    <source>
        <dbReference type="PROSITE-ProRule" id="PRU10007"/>
    </source>
</evidence>
<evidence type="ECO:0000256" key="3">
    <source>
        <dbReference type="ARBA" id="ARBA00024226"/>
    </source>
</evidence>
<gene>
    <name evidence="9" type="ORF">Airi01_083840</name>
</gene>
<evidence type="ECO:0000256" key="1">
    <source>
        <dbReference type="ARBA" id="ARBA00009986"/>
    </source>
</evidence>
<comment type="similarity">
    <text evidence="1 6">Belongs to the aldehyde dehydrogenase family.</text>
</comment>
<dbReference type="CDD" id="cd07139">
    <property type="entry name" value="ALDH_AldA-Rv0768"/>
    <property type="match status" value="1"/>
</dbReference>
<evidence type="ECO:0000256" key="6">
    <source>
        <dbReference type="RuleBase" id="RU003345"/>
    </source>
</evidence>
<comment type="caution">
    <text evidence="9">The sequence shown here is derived from an EMBL/GenBank/DDBJ whole genome shotgun (WGS) entry which is preliminary data.</text>
</comment>
<dbReference type="Gene3D" id="3.40.605.10">
    <property type="entry name" value="Aldehyde Dehydrogenase, Chain A, domain 1"/>
    <property type="match status" value="1"/>
</dbReference>
<dbReference type="Pfam" id="PF00171">
    <property type="entry name" value="Aldedh"/>
    <property type="match status" value="1"/>
</dbReference>
<dbReference type="Gene3D" id="3.40.309.10">
    <property type="entry name" value="Aldehyde Dehydrogenase, Chain A, domain 2"/>
    <property type="match status" value="1"/>
</dbReference>
<dbReference type="EMBL" id="BSTJ01000013">
    <property type="protein sequence ID" value="GLY80117.1"/>
    <property type="molecule type" value="Genomic_DNA"/>
</dbReference>
<dbReference type="FunFam" id="3.40.309.10:FF:000012">
    <property type="entry name" value="Betaine aldehyde dehydrogenase"/>
    <property type="match status" value="1"/>
</dbReference>
<evidence type="ECO:0000313" key="9">
    <source>
        <dbReference type="EMBL" id="GLY80117.1"/>
    </source>
</evidence>
<evidence type="ECO:0000256" key="2">
    <source>
        <dbReference type="ARBA" id="ARBA00023002"/>
    </source>
</evidence>
<dbReference type="EC" id="1.2.1.3" evidence="3"/>
<evidence type="ECO:0000313" key="10">
    <source>
        <dbReference type="Proteomes" id="UP001165135"/>
    </source>
</evidence>
<sequence>MPSSGLNPWGAWGAEPSTSGGSGGSSPRTGTVDKTRGSGEDAKQALGYFLPPPEARMRQHDRLYIGGEWVAPAGTGTIDVVSPHTEEVIGRVPEATPADVDRAVAAAREAFDNGPWPRMDPAERRAVVGRLTALFGERMQDMAELITEEMGSPISFSQLGQTGQALAVYGYFSELDVPWEEERAGMLGPVTVRREPVGVVAAIVPWNVPQFIIALKLAPALVAGCTIVIKPAPETPLDAYPLAEMLTEAGVPKGVVSIVAAGRETGEHLVRHPGVDKVAFTGSTAAGRRIGAICGEQLKRCTLELGGKSAAIICDDADLDATMGWLKLASLMNNGQACIAQTRVLASRGRYDEVVGALTETVRGMRVGDPADPATEIGPLVAARQRERVENYIRIGQDEGAKVALGGAGRPYDRGWYVTPTVFAGVSNDMRIAREEIFGPVLTVIPYEDEDDAVRIANDSDYGLAGTVWTADADHGLDIARRVRTGTYGVNTYMIESSSPFGGYKSSGVGRELGPEGLSAYLEYKSIARLA</sequence>
<protein>
    <recommendedName>
        <fullName evidence="3">aldehyde dehydrogenase (NAD(+))</fullName>
        <ecNumber evidence="3">1.2.1.3</ecNumber>
    </recommendedName>
</protein>
<reference evidence="9" key="1">
    <citation type="submission" date="2023-03" db="EMBL/GenBank/DDBJ databases">
        <title>Actinoallomurus iriomotensis NBRC 103681.</title>
        <authorList>
            <person name="Ichikawa N."/>
            <person name="Sato H."/>
            <person name="Tonouchi N."/>
        </authorList>
    </citation>
    <scope>NUCLEOTIDE SEQUENCE</scope>
    <source>
        <strain evidence="9">NBRC 103681</strain>
    </source>
</reference>
<dbReference type="FunFam" id="3.40.605.10:FF:000007">
    <property type="entry name" value="NAD/NADP-dependent betaine aldehyde dehydrogenase"/>
    <property type="match status" value="1"/>
</dbReference>
<dbReference type="Proteomes" id="UP001165135">
    <property type="component" value="Unassembled WGS sequence"/>
</dbReference>
<dbReference type="AlphaFoldDB" id="A0A9W6RU12"/>
<dbReference type="GO" id="GO:0004029">
    <property type="term" value="F:aldehyde dehydrogenase (NAD+) activity"/>
    <property type="evidence" value="ECO:0007669"/>
    <property type="project" value="UniProtKB-EC"/>
</dbReference>
<dbReference type="PROSITE" id="PS00687">
    <property type="entry name" value="ALDEHYDE_DEHYDR_GLU"/>
    <property type="match status" value="1"/>
</dbReference>
<dbReference type="InterPro" id="IPR029510">
    <property type="entry name" value="Ald_DH_CS_GLU"/>
</dbReference>
<name>A0A9W6RU12_9ACTN</name>
<dbReference type="InterPro" id="IPR016162">
    <property type="entry name" value="Ald_DH_N"/>
</dbReference>
<dbReference type="PANTHER" id="PTHR42804:SF1">
    <property type="entry name" value="ALDEHYDE DEHYDROGENASE-RELATED"/>
    <property type="match status" value="1"/>
</dbReference>
<proteinExistence type="inferred from homology"/>
<dbReference type="InterPro" id="IPR016163">
    <property type="entry name" value="Ald_DH_C"/>
</dbReference>
<dbReference type="InterPro" id="IPR016160">
    <property type="entry name" value="Ald_DH_CS_CYS"/>
</dbReference>
<dbReference type="PANTHER" id="PTHR42804">
    <property type="entry name" value="ALDEHYDE DEHYDROGENASE"/>
    <property type="match status" value="1"/>
</dbReference>
<feature type="compositionally biased region" description="Basic and acidic residues" evidence="7">
    <location>
        <begin position="31"/>
        <end position="43"/>
    </location>
</feature>
<organism evidence="9 10">
    <name type="scientific">Actinoallomurus iriomotensis</name>
    <dbReference type="NCBI Taxonomy" id="478107"/>
    <lineage>
        <taxon>Bacteria</taxon>
        <taxon>Bacillati</taxon>
        <taxon>Actinomycetota</taxon>
        <taxon>Actinomycetes</taxon>
        <taxon>Streptosporangiales</taxon>
        <taxon>Thermomonosporaceae</taxon>
        <taxon>Actinoallomurus</taxon>
    </lineage>
</organism>
<dbReference type="InterPro" id="IPR016161">
    <property type="entry name" value="Ald_DH/histidinol_DH"/>
</dbReference>
<accession>A0A9W6RU12</accession>
<dbReference type="InterPro" id="IPR015590">
    <property type="entry name" value="Aldehyde_DH_dom"/>
</dbReference>
<feature type="region of interest" description="Disordered" evidence="7">
    <location>
        <begin position="1"/>
        <end position="47"/>
    </location>
</feature>
<keyword evidence="2 6" id="KW-0560">Oxidoreductase</keyword>